<name>A0A6A7A4E2_9PLEO</name>
<evidence type="ECO:0000259" key="2">
    <source>
        <dbReference type="Pfam" id="PF06985"/>
    </source>
</evidence>
<gene>
    <name evidence="3" type="ORF">CC86DRAFT_291089</name>
</gene>
<dbReference type="EMBL" id="MU006224">
    <property type="protein sequence ID" value="KAF2827445.1"/>
    <property type="molecule type" value="Genomic_DNA"/>
</dbReference>
<feature type="domain" description="Heterokaryon incompatibility" evidence="2">
    <location>
        <begin position="53"/>
        <end position="205"/>
    </location>
</feature>
<dbReference type="InterPro" id="IPR010730">
    <property type="entry name" value="HET"/>
</dbReference>
<evidence type="ECO:0000256" key="1">
    <source>
        <dbReference type="SAM" id="MobiDB-lite"/>
    </source>
</evidence>
<evidence type="ECO:0000313" key="3">
    <source>
        <dbReference type="EMBL" id="KAF2827445.1"/>
    </source>
</evidence>
<evidence type="ECO:0000313" key="4">
    <source>
        <dbReference type="Proteomes" id="UP000799424"/>
    </source>
</evidence>
<dbReference type="Pfam" id="PF06985">
    <property type="entry name" value="HET"/>
    <property type="match status" value="1"/>
</dbReference>
<accession>A0A6A7A4E2</accession>
<keyword evidence="4" id="KW-1185">Reference proteome</keyword>
<feature type="region of interest" description="Disordered" evidence="1">
    <location>
        <begin position="451"/>
        <end position="471"/>
    </location>
</feature>
<dbReference type="PANTHER" id="PTHR33112:SF13">
    <property type="entry name" value="HETEROKARYON INCOMPATIBILITY DOMAIN-CONTAINING PROTEIN"/>
    <property type="match status" value="1"/>
</dbReference>
<organism evidence="3 4">
    <name type="scientific">Ophiobolus disseminans</name>
    <dbReference type="NCBI Taxonomy" id="1469910"/>
    <lineage>
        <taxon>Eukaryota</taxon>
        <taxon>Fungi</taxon>
        <taxon>Dikarya</taxon>
        <taxon>Ascomycota</taxon>
        <taxon>Pezizomycotina</taxon>
        <taxon>Dothideomycetes</taxon>
        <taxon>Pleosporomycetidae</taxon>
        <taxon>Pleosporales</taxon>
        <taxon>Pleosporineae</taxon>
        <taxon>Phaeosphaeriaceae</taxon>
        <taxon>Ophiobolus</taxon>
    </lineage>
</organism>
<reference evidence="3" key="1">
    <citation type="journal article" date="2020" name="Stud. Mycol.">
        <title>101 Dothideomycetes genomes: a test case for predicting lifestyles and emergence of pathogens.</title>
        <authorList>
            <person name="Haridas S."/>
            <person name="Albert R."/>
            <person name="Binder M."/>
            <person name="Bloem J."/>
            <person name="Labutti K."/>
            <person name="Salamov A."/>
            <person name="Andreopoulos B."/>
            <person name="Baker S."/>
            <person name="Barry K."/>
            <person name="Bills G."/>
            <person name="Bluhm B."/>
            <person name="Cannon C."/>
            <person name="Castanera R."/>
            <person name="Culley D."/>
            <person name="Daum C."/>
            <person name="Ezra D."/>
            <person name="Gonzalez J."/>
            <person name="Henrissat B."/>
            <person name="Kuo A."/>
            <person name="Liang C."/>
            <person name="Lipzen A."/>
            <person name="Lutzoni F."/>
            <person name="Magnuson J."/>
            <person name="Mondo S."/>
            <person name="Nolan M."/>
            <person name="Ohm R."/>
            <person name="Pangilinan J."/>
            <person name="Park H.-J."/>
            <person name="Ramirez L."/>
            <person name="Alfaro M."/>
            <person name="Sun H."/>
            <person name="Tritt A."/>
            <person name="Yoshinaga Y."/>
            <person name="Zwiers L.-H."/>
            <person name="Turgeon B."/>
            <person name="Goodwin S."/>
            <person name="Spatafora J."/>
            <person name="Crous P."/>
            <person name="Grigoriev I."/>
        </authorList>
    </citation>
    <scope>NUCLEOTIDE SEQUENCE</scope>
    <source>
        <strain evidence="3">CBS 113818</strain>
    </source>
</reference>
<dbReference type="AlphaFoldDB" id="A0A6A7A4E2"/>
<proteinExistence type="predicted"/>
<dbReference type="PANTHER" id="PTHR33112">
    <property type="entry name" value="DOMAIN PROTEIN, PUTATIVE-RELATED"/>
    <property type="match status" value="1"/>
</dbReference>
<sequence length="545" mass="61465">MQRVGRLINLCNNQHDCLHGQRSILPKRVVDIGDDSTHTLRLYCPEEDEKARYTILSHCWGGTSPFLTLQSNIDALKQGFDIAELPTTFRDAVAFTRALGIRYLWIDSICIIQQDEKDWDSEGPNMAAYYTNAYLTIAASRAANSSAGFLHMSDRRRMSTIHCESNGVQFDCIMSDPNNTADPPLSTPNCEAGNPLYTRAWVFQEMVLSPRVISFGAKELEWYCRKQNWCECTYLMPNDIWAARAHSPHWKYSREGVLNPDCLKWMQIVVEYTRRKLTFTSDRLPALSGLATRFSEALQAPYLAGIWKTDPFIWETLQWTAGGSAGNLLPKPRAPSWSWASIDGRISYDGFIPGCDGVTLLGAETQLLRSNPFGEVTGGFLRVEGVLLKVRLNITPKTPLSTWKTRPSHNWEVLSIGGRVHEELEAAIKETETVGQGIRFAPDTPLELAPSTEASRMSTEENYRRSSRSNQSAIKPMSGVAYCLRFLKRPVPAISSTTTSVSLLVLACLDEETRIYERLGLAWLDMIVENEQFFREMKPQILTIV</sequence>
<dbReference type="OrthoDB" id="47007at2759"/>
<protein>
    <submittedName>
        <fullName evidence="3">HET-domain-containing protein</fullName>
    </submittedName>
</protein>
<dbReference type="Proteomes" id="UP000799424">
    <property type="component" value="Unassembled WGS sequence"/>
</dbReference>